<evidence type="ECO:0000313" key="2">
    <source>
        <dbReference type="Proteomes" id="UP000006729"/>
    </source>
</evidence>
<accession>A0ACC0S9R3</accession>
<comment type="caution">
    <text evidence="1">The sequence shown here is derived from an EMBL/GenBank/DDBJ whole genome shotgun (WGS) entry which is preliminary data.</text>
</comment>
<keyword evidence="2" id="KW-1185">Reference proteome</keyword>
<sequence length="114" mass="12782">MLSGLLSFPSLTTRLPVSKRSATESSAVLDEFDDQTISFVLLYRTSIPLLLIFRAPKVLESGTSLFATHITVRGDFLYHIPKKRFVEFPGLKNPSSNFPPVERRVAPSLMDWLG</sequence>
<reference evidence="1 2" key="1">
    <citation type="journal article" date="2006" name="Science">
        <title>The genome of black cottonwood, Populus trichocarpa (Torr. &amp; Gray).</title>
        <authorList>
            <person name="Tuskan G.A."/>
            <person name="Difazio S."/>
            <person name="Jansson S."/>
            <person name="Bohlmann J."/>
            <person name="Grigoriev I."/>
            <person name="Hellsten U."/>
            <person name="Putnam N."/>
            <person name="Ralph S."/>
            <person name="Rombauts S."/>
            <person name="Salamov A."/>
            <person name="Schein J."/>
            <person name="Sterck L."/>
            <person name="Aerts A."/>
            <person name="Bhalerao R.R."/>
            <person name="Bhalerao R.P."/>
            <person name="Blaudez D."/>
            <person name="Boerjan W."/>
            <person name="Brun A."/>
            <person name="Brunner A."/>
            <person name="Busov V."/>
            <person name="Campbell M."/>
            <person name="Carlson J."/>
            <person name="Chalot M."/>
            <person name="Chapman J."/>
            <person name="Chen G.L."/>
            <person name="Cooper D."/>
            <person name="Coutinho P.M."/>
            <person name="Couturier J."/>
            <person name="Covert S."/>
            <person name="Cronk Q."/>
            <person name="Cunningham R."/>
            <person name="Davis J."/>
            <person name="Degroeve S."/>
            <person name="Dejardin A."/>
            <person name="Depamphilis C."/>
            <person name="Detter J."/>
            <person name="Dirks B."/>
            <person name="Dubchak I."/>
            <person name="Duplessis S."/>
            <person name="Ehlting J."/>
            <person name="Ellis B."/>
            <person name="Gendler K."/>
            <person name="Goodstein D."/>
            <person name="Gribskov M."/>
            <person name="Grimwood J."/>
            <person name="Groover A."/>
            <person name="Gunter L."/>
            <person name="Hamberger B."/>
            <person name="Heinze B."/>
            <person name="Helariutta Y."/>
            <person name="Henrissat B."/>
            <person name="Holligan D."/>
            <person name="Holt R."/>
            <person name="Huang W."/>
            <person name="Islam-Faridi N."/>
            <person name="Jones S."/>
            <person name="Jones-Rhoades M."/>
            <person name="Jorgensen R."/>
            <person name="Joshi C."/>
            <person name="Kangasjarvi J."/>
            <person name="Karlsson J."/>
            <person name="Kelleher C."/>
            <person name="Kirkpatrick R."/>
            <person name="Kirst M."/>
            <person name="Kohler A."/>
            <person name="Kalluri U."/>
            <person name="Larimer F."/>
            <person name="Leebens-Mack J."/>
            <person name="Leple J.C."/>
            <person name="Locascio P."/>
            <person name="Lou Y."/>
            <person name="Lucas S."/>
            <person name="Martin F."/>
            <person name="Montanini B."/>
            <person name="Napoli C."/>
            <person name="Nelson D.R."/>
            <person name="Nelson C."/>
            <person name="Nieminen K."/>
            <person name="Nilsson O."/>
            <person name="Pereda V."/>
            <person name="Peter G."/>
            <person name="Philippe R."/>
            <person name="Pilate G."/>
            <person name="Poliakov A."/>
            <person name="Razumovskaya J."/>
            <person name="Richardson P."/>
            <person name="Rinaldi C."/>
            <person name="Ritland K."/>
            <person name="Rouze P."/>
            <person name="Ryaboy D."/>
            <person name="Schmutz J."/>
            <person name="Schrader J."/>
            <person name="Segerman B."/>
            <person name="Shin H."/>
            <person name="Siddiqui A."/>
            <person name="Sterky F."/>
            <person name="Terry A."/>
            <person name="Tsai C.J."/>
            <person name="Uberbacher E."/>
            <person name="Unneberg P."/>
            <person name="Vahala J."/>
            <person name="Wall K."/>
            <person name="Wessler S."/>
            <person name="Yang G."/>
            <person name="Yin T."/>
            <person name="Douglas C."/>
            <person name="Marra M."/>
            <person name="Sandberg G."/>
            <person name="Van de Peer Y."/>
            <person name="Rokhsar D."/>
        </authorList>
    </citation>
    <scope>NUCLEOTIDE SEQUENCE [LARGE SCALE GENOMIC DNA]</scope>
    <source>
        <strain evidence="2">cv. Nisqually</strain>
    </source>
</reference>
<name>A0ACC0S9R3_POPTR</name>
<dbReference type="EMBL" id="CM009300">
    <property type="protein sequence ID" value="KAI9385907.1"/>
    <property type="molecule type" value="Genomic_DNA"/>
</dbReference>
<protein>
    <submittedName>
        <fullName evidence="1">Uncharacterized protein</fullName>
    </submittedName>
</protein>
<evidence type="ECO:0000313" key="1">
    <source>
        <dbReference type="EMBL" id="KAI9385907.1"/>
    </source>
</evidence>
<proteinExistence type="predicted"/>
<dbReference type="Proteomes" id="UP000006729">
    <property type="component" value="Chromosome 11"/>
</dbReference>
<gene>
    <name evidence="1" type="ORF">POPTR_011G125451v4</name>
</gene>
<organism evidence="1 2">
    <name type="scientific">Populus trichocarpa</name>
    <name type="common">Western balsam poplar</name>
    <name type="synonym">Populus balsamifera subsp. trichocarpa</name>
    <dbReference type="NCBI Taxonomy" id="3694"/>
    <lineage>
        <taxon>Eukaryota</taxon>
        <taxon>Viridiplantae</taxon>
        <taxon>Streptophyta</taxon>
        <taxon>Embryophyta</taxon>
        <taxon>Tracheophyta</taxon>
        <taxon>Spermatophyta</taxon>
        <taxon>Magnoliopsida</taxon>
        <taxon>eudicotyledons</taxon>
        <taxon>Gunneridae</taxon>
        <taxon>Pentapetalae</taxon>
        <taxon>rosids</taxon>
        <taxon>fabids</taxon>
        <taxon>Malpighiales</taxon>
        <taxon>Salicaceae</taxon>
        <taxon>Saliceae</taxon>
        <taxon>Populus</taxon>
    </lineage>
</organism>